<sequence>MKMELQLGITGQRVAEVVVGFTITIRFGEPVEFELQIEGDPRFRTTTGNLLSVTAENYADIDADLESLVGSAVTRAVASEADGLSLEFDSGAALHVPVHAKYEAWGIVGIDGSRVISLPGGELAVWSARA</sequence>
<dbReference type="AlphaFoldDB" id="A0A6G9XKF6"/>
<accession>A0A6G9XKF6</accession>
<protein>
    <submittedName>
        <fullName evidence="1">Uncharacterized protein</fullName>
    </submittedName>
</protein>
<name>A0A6G9XKF6_NOCBR</name>
<dbReference type="Pfam" id="PF19686">
    <property type="entry name" value="DUF6188"/>
    <property type="match status" value="1"/>
</dbReference>
<proteinExistence type="predicted"/>
<dbReference type="InterPro" id="IPR046179">
    <property type="entry name" value="DUF6188"/>
</dbReference>
<dbReference type="Proteomes" id="UP000501705">
    <property type="component" value="Chromosome"/>
</dbReference>
<organism evidence="1 2">
    <name type="scientific">Nocardia brasiliensis</name>
    <dbReference type="NCBI Taxonomy" id="37326"/>
    <lineage>
        <taxon>Bacteria</taxon>
        <taxon>Bacillati</taxon>
        <taxon>Actinomycetota</taxon>
        <taxon>Actinomycetes</taxon>
        <taxon>Mycobacteriales</taxon>
        <taxon>Nocardiaceae</taxon>
        <taxon>Nocardia</taxon>
    </lineage>
</organism>
<evidence type="ECO:0000313" key="2">
    <source>
        <dbReference type="Proteomes" id="UP000501705"/>
    </source>
</evidence>
<reference evidence="1 2" key="1">
    <citation type="journal article" date="2019" name="ACS Chem. Biol.">
        <title>Identification and Mobilization of a Cryptic Antibiotic Biosynthesis Gene Locus from a Human-Pathogenic Nocardia Isolate.</title>
        <authorList>
            <person name="Herisse M."/>
            <person name="Ishida K."/>
            <person name="Porter J.L."/>
            <person name="Howden B."/>
            <person name="Hertweck C."/>
            <person name="Stinear T.P."/>
            <person name="Pidot S.J."/>
        </authorList>
    </citation>
    <scope>NUCLEOTIDE SEQUENCE [LARGE SCALE GENOMIC DNA]</scope>
    <source>
        <strain evidence="1 2">AUSMDU00024985</strain>
    </source>
</reference>
<gene>
    <name evidence="1" type="ORF">F5X71_02975</name>
</gene>
<evidence type="ECO:0000313" key="1">
    <source>
        <dbReference type="EMBL" id="QIS01412.1"/>
    </source>
</evidence>
<dbReference type="EMBL" id="CP046171">
    <property type="protein sequence ID" value="QIS01412.1"/>
    <property type="molecule type" value="Genomic_DNA"/>
</dbReference>